<feature type="region of interest" description="Disordered" evidence="1">
    <location>
        <begin position="1"/>
        <end position="98"/>
    </location>
</feature>
<evidence type="ECO:0000313" key="2">
    <source>
        <dbReference type="EMBL" id="KAK3243746.1"/>
    </source>
</evidence>
<feature type="compositionally biased region" description="Gly residues" evidence="1">
    <location>
        <begin position="21"/>
        <end position="32"/>
    </location>
</feature>
<comment type="caution">
    <text evidence="2">The sequence shown here is derived from an EMBL/GenBank/DDBJ whole genome shotgun (WGS) entry which is preliminary data.</text>
</comment>
<reference evidence="2 3" key="1">
    <citation type="journal article" date="2015" name="Genome Biol. Evol.">
        <title>Comparative Genomics of a Bacterivorous Green Alga Reveals Evolutionary Causalities and Consequences of Phago-Mixotrophic Mode of Nutrition.</title>
        <authorList>
            <person name="Burns J.A."/>
            <person name="Paasch A."/>
            <person name="Narechania A."/>
            <person name="Kim E."/>
        </authorList>
    </citation>
    <scope>NUCLEOTIDE SEQUENCE [LARGE SCALE GENOMIC DNA]</scope>
    <source>
        <strain evidence="2 3">PLY_AMNH</strain>
    </source>
</reference>
<proteinExistence type="predicted"/>
<sequence>MFDRLQSRRHPPHDDDRKEGGGGGGLGGGGGRVEVWKGGRAGGSGGGGGGGKGEGVGMVGVTVQETGAEGGGGDGGKEVAALQEEGSDPEGVKPPVGGLAKEAETVGYHSLCRKDKSMSSHFLHCRSSRLYLQKHKVSRRST</sequence>
<organism evidence="2 3">
    <name type="scientific">Cymbomonas tetramitiformis</name>
    <dbReference type="NCBI Taxonomy" id="36881"/>
    <lineage>
        <taxon>Eukaryota</taxon>
        <taxon>Viridiplantae</taxon>
        <taxon>Chlorophyta</taxon>
        <taxon>Pyramimonadophyceae</taxon>
        <taxon>Pyramimonadales</taxon>
        <taxon>Pyramimonadaceae</taxon>
        <taxon>Cymbomonas</taxon>
    </lineage>
</organism>
<dbReference type="Proteomes" id="UP001190700">
    <property type="component" value="Unassembled WGS sequence"/>
</dbReference>
<dbReference type="EMBL" id="LGRX02032668">
    <property type="protein sequence ID" value="KAK3243746.1"/>
    <property type="molecule type" value="Genomic_DNA"/>
</dbReference>
<feature type="compositionally biased region" description="Gly residues" evidence="1">
    <location>
        <begin position="39"/>
        <end position="58"/>
    </location>
</feature>
<dbReference type="AlphaFoldDB" id="A0AAE0BVV1"/>
<feature type="compositionally biased region" description="Basic and acidic residues" evidence="1">
    <location>
        <begin position="1"/>
        <end position="20"/>
    </location>
</feature>
<evidence type="ECO:0000256" key="1">
    <source>
        <dbReference type="SAM" id="MobiDB-lite"/>
    </source>
</evidence>
<evidence type="ECO:0000313" key="3">
    <source>
        <dbReference type="Proteomes" id="UP001190700"/>
    </source>
</evidence>
<gene>
    <name evidence="2" type="ORF">CYMTET_46617</name>
</gene>
<protein>
    <submittedName>
        <fullName evidence="2">Uncharacterized protein</fullName>
    </submittedName>
</protein>
<keyword evidence="3" id="KW-1185">Reference proteome</keyword>
<accession>A0AAE0BVV1</accession>
<name>A0AAE0BVV1_9CHLO</name>